<dbReference type="AlphaFoldDB" id="A0A9X9LAP3"/>
<dbReference type="Proteomes" id="UP000324639">
    <property type="component" value="Chromosome Bgt_-04"/>
</dbReference>
<accession>A0A9X9LAP3</accession>
<keyword evidence="3" id="KW-1185">Reference proteome</keyword>
<evidence type="ECO:0000313" key="3">
    <source>
        <dbReference type="Proteomes" id="UP000324639"/>
    </source>
</evidence>
<organism evidence="2 3">
    <name type="scientific">Blumeria graminis f. sp. tritici</name>
    <dbReference type="NCBI Taxonomy" id="62690"/>
    <lineage>
        <taxon>Eukaryota</taxon>
        <taxon>Fungi</taxon>
        <taxon>Dikarya</taxon>
        <taxon>Ascomycota</taxon>
        <taxon>Pezizomycotina</taxon>
        <taxon>Leotiomycetes</taxon>
        <taxon>Erysiphales</taxon>
        <taxon>Erysiphaceae</taxon>
        <taxon>Blumeria</taxon>
    </lineage>
</organism>
<keyword evidence="1" id="KW-0812">Transmembrane</keyword>
<protein>
    <submittedName>
        <fullName evidence="2">BgtAc-31456</fullName>
    </submittedName>
</protein>
<gene>
    <name evidence="2" type="ORF">BGT96224V316_LOCUS2157</name>
</gene>
<dbReference type="EMBL" id="LR026987">
    <property type="protein sequence ID" value="VCU40906.1"/>
    <property type="molecule type" value="Genomic_DNA"/>
</dbReference>
<keyword evidence="1" id="KW-0472">Membrane</keyword>
<evidence type="ECO:0000313" key="2">
    <source>
        <dbReference type="EMBL" id="VCU40906.1"/>
    </source>
</evidence>
<keyword evidence="1" id="KW-1133">Transmembrane helix</keyword>
<feature type="transmembrane region" description="Helical" evidence="1">
    <location>
        <begin position="12"/>
        <end position="30"/>
    </location>
</feature>
<name>A0A9X9LAP3_BLUGR</name>
<reference evidence="2 3" key="1">
    <citation type="submission" date="2018-08" db="EMBL/GenBank/DDBJ databases">
        <authorList>
            <person name="Muller C M."/>
        </authorList>
    </citation>
    <scope>NUCLEOTIDE SEQUENCE [LARGE SCALE GENOMIC DNA]</scope>
</reference>
<proteinExistence type="predicted"/>
<evidence type="ECO:0000256" key="1">
    <source>
        <dbReference type="SAM" id="Phobius"/>
    </source>
</evidence>
<sequence>MRVTINRPTTRLRVLHVILLTATMLLGLSIQSEVGGYICNDQVVWFSKALTIAENASNLLKPFNSRRKYPALLDDTHIFGVEHGPLFVVPFRLYGTMHSAGYTGRDRVVIDTLGNFKGVVIDGNDGNSILPAYKACRPFLINNPSPELHVDDGYKMTGFACASNFVSADIIPEIQSRCIKYLEIIRDGKKRYFPRREFIKTDKGFWFTHIGKIDYEAKHPKNHALYYVEFDSKCIFLRTRRYYRRPSNEDPCAETWTQKPLSPANMAESLSDFGSKNLQGIEQLYTCRKFIFKISSIRNYINYVYSLFSNNSPHITEGNLISQGNGLSLWPMVLPERRGPTRTNPHVFALGFDHKLNFSGIYYSDAKGYVGKKFLLCPGFHLLLSHLEDSMEYYRNI</sequence>